<dbReference type="Pfam" id="PF02607">
    <property type="entry name" value="B12-binding_2"/>
    <property type="match status" value="1"/>
</dbReference>
<evidence type="ECO:0000256" key="20">
    <source>
        <dbReference type="SAM" id="MobiDB-lite"/>
    </source>
</evidence>
<evidence type="ECO:0000256" key="16">
    <source>
        <dbReference type="ARBA" id="ARBA00023285"/>
    </source>
</evidence>
<feature type="domain" description="B12-binding" evidence="23">
    <location>
        <begin position="708"/>
        <end position="836"/>
    </location>
</feature>
<evidence type="ECO:0000256" key="3">
    <source>
        <dbReference type="ARBA" id="ARBA00001956"/>
    </source>
</evidence>
<dbReference type="SUPFAM" id="SSF51717">
    <property type="entry name" value="Dihydropteroate synthetase-like"/>
    <property type="match status" value="1"/>
</dbReference>
<comment type="similarity">
    <text evidence="5">Belongs to the vitamin-B12 dependent methionine synthase family.</text>
</comment>
<dbReference type="InterPro" id="IPR003759">
    <property type="entry name" value="Cbl-bd_cap"/>
</dbReference>
<feature type="region of interest" description="Disordered" evidence="20">
    <location>
        <begin position="833"/>
        <end position="852"/>
    </location>
</feature>
<dbReference type="RefSeq" id="WP_271917459.1">
    <property type="nucleotide sequence ID" value="NZ_JAQNDO010000001.1"/>
</dbReference>
<comment type="pathway">
    <text evidence="4">Amino-acid biosynthesis; L-methionine biosynthesis via de novo pathway; L-methionine from L-homocysteine (MetH route): step 1/1.</text>
</comment>
<dbReference type="SMART" id="SM01018">
    <property type="entry name" value="B12-binding_2"/>
    <property type="match status" value="1"/>
</dbReference>
<dbReference type="PROSITE" id="PS50970">
    <property type="entry name" value="HCY"/>
    <property type="match status" value="1"/>
</dbReference>
<feature type="domain" description="Hcy-binding" evidence="21">
    <location>
        <begin position="3"/>
        <end position="290"/>
    </location>
</feature>
<evidence type="ECO:0000256" key="11">
    <source>
        <dbReference type="ARBA" id="ARBA00022679"/>
    </source>
</evidence>
<sequence length="852" mass="90963">MNRQEFARRLRSEVLILDGSMGAFLQARGLPDGYAPDLWNVEQPDAIIAVHREYVNAGADILLTNTFGASRLRLGEYNAADRVRELNAAAVQNARRAIGDARTLVAGDIGPSGTTLQPGGELPFEEAVEIFSEQARALVDAGVDVIVIETMFDLVEMKAALIGVRDVSRTVPVIAHMTYTVRGLTDTGTDPETAAIVLEACGADVIGVNCSVGPEDMLEVVGRMGRATSLPLSVQPNAGLPVMRHGRTVFPQTAEQMAPFARQFVDRGAAIVGGCCGTTPEYIRMIASEVGHKPHATTNRLPGTWITSRSRSLRMGKGAPFVTIGERINPTGRKIFSQAIREGRTDLIVQDARAQAEGGAMALDVNVGVPLVDEAAMLEKAVLAVQNVTDLPLVVDSANVHALERGIRAFPGRPLVNSVDPVREKAEFLLPIIKRYGCAVIGMCAESEIPERAIDRVRNAEKILRMCEEHGIPKEWVVFDCISIPVSAAPVAAAQTIETIRIITNELGCATTLGLSNVSFGIPLRKTVHNTFLAQAIAAGLDSAICNAVDPLLQETVAAASLFAGRDLNCRRYIDLAVPLEAQRKRDQAMLEAAKAGQLLNVATPGGDEPKGEAGAGKAKGTRDLLWGAVVEGDKDGVPGLVKRALAEGMDPFDIFLNVLTPAIRHLGDLFGSGKKFIPHLIASADAMKAGVAVLMPLLEASGNIEKKGTVILATVKGDIHDIGKNIVGLMLRNFGFDVHDLGRNVPLEDILAAAREHKAQIIGLSALMTTTMMRMKDVIDAVRGQGLPHVVMIGGAVTTSSFAEEIHADGYGKDVGDVVAIAERMLVTHKERFPREASEKAVTQEPRSPSP</sequence>
<evidence type="ECO:0000256" key="12">
    <source>
        <dbReference type="ARBA" id="ARBA00022691"/>
    </source>
</evidence>
<dbReference type="EC" id="2.1.1.13" evidence="6"/>
<comment type="cofactor">
    <cofactor evidence="3">
        <name>methylcob(III)alamin</name>
        <dbReference type="ChEBI" id="CHEBI:28115"/>
    </cofactor>
</comment>
<dbReference type="InterPro" id="IPR036594">
    <property type="entry name" value="Meth_synthase_dom"/>
</dbReference>
<dbReference type="Gene3D" id="3.20.20.20">
    <property type="entry name" value="Dihydropteroate synthase-like"/>
    <property type="match status" value="1"/>
</dbReference>
<evidence type="ECO:0000259" key="24">
    <source>
        <dbReference type="PROSITE" id="PS51337"/>
    </source>
</evidence>
<dbReference type="PROSITE" id="PS51337">
    <property type="entry name" value="B12_BINDING_NTER"/>
    <property type="match status" value="1"/>
</dbReference>
<dbReference type="Gene3D" id="1.10.1240.10">
    <property type="entry name" value="Methionine synthase domain"/>
    <property type="match status" value="1"/>
</dbReference>
<dbReference type="InterPro" id="IPR036589">
    <property type="entry name" value="HCY_dom_sf"/>
</dbReference>
<evidence type="ECO:0000256" key="10">
    <source>
        <dbReference type="ARBA" id="ARBA00022628"/>
    </source>
</evidence>
<keyword evidence="8 19" id="KW-0489">Methyltransferase</keyword>
<evidence type="ECO:0000256" key="7">
    <source>
        <dbReference type="ARBA" id="ARBA00013998"/>
    </source>
</evidence>
<reference evidence="25 26" key="1">
    <citation type="submission" date="2022-11" db="EMBL/GenBank/DDBJ databases">
        <title>Minimal conservation of predation-associated metabolite biosynthetic gene clusters underscores biosynthetic potential of Myxococcota including descriptions for ten novel species: Archangium lansinium sp. nov., Myxococcus landrumus sp. nov., Nannocystis bai.</title>
        <authorList>
            <person name="Ahearne A."/>
            <person name="Stevens C."/>
            <person name="Dowd S."/>
        </authorList>
    </citation>
    <scope>NUCLEOTIDE SEQUENCE [LARGE SCALE GENOMIC DNA]</scope>
    <source>
        <strain evidence="25 26">RJM3</strain>
    </source>
</reference>
<evidence type="ECO:0000256" key="9">
    <source>
        <dbReference type="ARBA" id="ARBA00022605"/>
    </source>
</evidence>
<comment type="function">
    <text evidence="17">Catalyzes the transfer of a methyl group from methyl-cobalamin to homocysteine, yielding enzyme-bound cob(I)alamin and methionine. Subsequently, remethylates the cofactor using methyltetrahydrofolate.</text>
</comment>
<dbReference type="Pfam" id="PF02574">
    <property type="entry name" value="S-methyl_trans"/>
    <property type="match status" value="1"/>
</dbReference>
<dbReference type="InterPro" id="IPR003726">
    <property type="entry name" value="HCY_dom"/>
</dbReference>
<feature type="binding site" evidence="19">
    <location>
        <position position="276"/>
    </location>
    <ligand>
        <name>Zn(2+)</name>
        <dbReference type="ChEBI" id="CHEBI:29105"/>
    </ligand>
</feature>
<dbReference type="SUPFAM" id="SSF52242">
    <property type="entry name" value="Cobalamin (vitamin B12)-binding domain"/>
    <property type="match status" value="1"/>
</dbReference>
<dbReference type="CDD" id="cd02070">
    <property type="entry name" value="corrinoid_protein_B12-BD"/>
    <property type="match status" value="1"/>
</dbReference>
<dbReference type="Gene3D" id="3.20.20.330">
    <property type="entry name" value="Homocysteine-binding-like domain"/>
    <property type="match status" value="1"/>
</dbReference>
<dbReference type="SUPFAM" id="SSF47644">
    <property type="entry name" value="Methionine synthase domain"/>
    <property type="match status" value="1"/>
</dbReference>
<dbReference type="PANTHER" id="PTHR45833">
    <property type="entry name" value="METHIONINE SYNTHASE"/>
    <property type="match status" value="1"/>
</dbReference>
<evidence type="ECO:0000256" key="1">
    <source>
        <dbReference type="ARBA" id="ARBA00001700"/>
    </source>
</evidence>
<comment type="cofactor">
    <cofactor evidence="2 19">
        <name>Zn(2+)</name>
        <dbReference type="ChEBI" id="CHEBI:29105"/>
    </cofactor>
</comment>
<dbReference type="Pfam" id="PF02310">
    <property type="entry name" value="B12-binding"/>
    <property type="match status" value="1"/>
</dbReference>
<dbReference type="EMBL" id="JAQNDO010000001">
    <property type="protein sequence ID" value="MDC0742123.1"/>
    <property type="molecule type" value="Genomic_DNA"/>
</dbReference>
<evidence type="ECO:0000259" key="21">
    <source>
        <dbReference type="PROSITE" id="PS50970"/>
    </source>
</evidence>
<evidence type="ECO:0000256" key="15">
    <source>
        <dbReference type="ARBA" id="ARBA00023167"/>
    </source>
</evidence>
<dbReference type="InterPro" id="IPR006158">
    <property type="entry name" value="Cobalamin-bd"/>
</dbReference>
<dbReference type="Proteomes" id="UP001221411">
    <property type="component" value="Unassembled WGS sequence"/>
</dbReference>
<dbReference type="SUPFAM" id="SSF82282">
    <property type="entry name" value="Homocysteine S-methyltransferase"/>
    <property type="match status" value="1"/>
</dbReference>
<dbReference type="Pfam" id="PF00809">
    <property type="entry name" value="Pterin_bind"/>
    <property type="match status" value="1"/>
</dbReference>
<evidence type="ECO:0000256" key="4">
    <source>
        <dbReference type="ARBA" id="ARBA00005178"/>
    </source>
</evidence>
<evidence type="ECO:0000313" key="26">
    <source>
        <dbReference type="Proteomes" id="UP001221411"/>
    </source>
</evidence>
<gene>
    <name evidence="25" type="ORF">POL67_12245</name>
</gene>
<evidence type="ECO:0000256" key="14">
    <source>
        <dbReference type="ARBA" id="ARBA00022833"/>
    </source>
</evidence>
<comment type="catalytic activity">
    <reaction evidence="1">
        <text>(6S)-5-methyl-5,6,7,8-tetrahydrofolate + L-homocysteine = (6S)-5,6,7,8-tetrahydrofolate + L-methionine</text>
        <dbReference type="Rhea" id="RHEA:11172"/>
        <dbReference type="ChEBI" id="CHEBI:18608"/>
        <dbReference type="ChEBI" id="CHEBI:57453"/>
        <dbReference type="ChEBI" id="CHEBI:57844"/>
        <dbReference type="ChEBI" id="CHEBI:58199"/>
        <dbReference type="EC" id="2.1.1.13"/>
    </reaction>
</comment>
<keyword evidence="15" id="KW-0486">Methionine biosynthesis</keyword>
<feature type="binding site" evidence="19">
    <location>
        <position position="275"/>
    </location>
    <ligand>
        <name>Zn(2+)</name>
        <dbReference type="ChEBI" id="CHEBI:29105"/>
    </ligand>
</feature>
<feature type="domain" description="Pterin-binding" evidence="22">
    <location>
        <begin position="321"/>
        <end position="564"/>
    </location>
</feature>
<evidence type="ECO:0000256" key="6">
    <source>
        <dbReference type="ARBA" id="ARBA00012032"/>
    </source>
</evidence>
<evidence type="ECO:0000256" key="8">
    <source>
        <dbReference type="ARBA" id="ARBA00022603"/>
    </source>
</evidence>
<keyword evidence="11 19" id="KW-0808">Transferase</keyword>
<dbReference type="PANTHER" id="PTHR45833:SF1">
    <property type="entry name" value="METHIONINE SYNTHASE"/>
    <property type="match status" value="1"/>
</dbReference>
<keyword evidence="26" id="KW-1185">Reference proteome</keyword>
<dbReference type="InterPro" id="IPR050554">
    <property type="entry name" value="Met_Synthase/Corrinoid"/>
</dbReference>
<protein>
    <recommendedName>
        <fullName evidence="7">Methionine synthase</fullName>
        <ecNumber evidence="6">2.1.1.13</ecNumber>
    </recommendedName>
    <alternativeName>
        <fullName evidence="18">5-methyltetrahydrofolate--homocysteine methyltransferase</fullName>
    </alternativeName>
</protein>
<keyword evidence="13 19" id="KW-0479">Metal-binding</keyword>
<dbReference type="PROSITE" id="PS50972">
    <property type="entry name" value="PTERIN_BINDING"/>
    <property type="match status" value="1"/>
</dbReference>
<dbReference type="InterPro" id="IPR000489">
    <property type="entry name" value="Pterin-binding_dom"/>
</dbReference>
<feature type="domain" description="B12-binding N-terminal" evidence="24">
    <location>
        <begin position="613"/>
        <end position="707"/>
    </location>
</feature>
<comment type="caution">
    <text evidence="25">The sequence shown here is derived from an EMBL/GenBank/DDBJ whole genome shotgun (WGS) entry which is preliminary data.</text>
</comment>
<keyword evidence="16" id="KW-0170">Cobalt</keyword>
<dbReference type="Gene3D" id="3.40.50.280">
    <property type="entry name" value="Cobalamin-binding domain"/>
    <property type="match status" value="1"/>
</dbReference>
<evidence type="ECO:0000256" key="13">
    <source>
        <dbReference type="ARBA" id="ARBA00022723"/>
    </source>
</evidence>
<feature type="binding site" evidence="19">
    <location>
        <position position="210"/>
    </location>
    <ligand>
        <name>Zn(2+)</name>
        <dbReference type="ChEBI" id="CHEBI:29105"/>
    </ligand>
</feature>
<evidence type="ECO:0000256" key="2">
    <source>
        <dbReference type="ARBA" id="ARBA00001947"/>
    </source>
</evidence>
<evidence type="ECO:0000256" key="18">
    <source>
        <dbReference type="ARBA" id="ARBA00031040"/>
    </source>
</evidence>
<evidence type="ECO:0000256" key="17">
    <source>
        <dbReference type="ARBA" id="ARBA00025552"/>
    </source>
</evidence>
<evidence type="ECO:0000256" key="19">
    <source>
        <dbReference type="PROSITE-ProRule" id="PRU00333"/>
    </source>
</evidence>
<keyword evidence="10" id="KW-0846">Cobalamin</keyword>
<accession>A0ABT5EJX2</accession>
<name>A0ABT5EJX2_9BACT</name>
<keyword evidence="9" id="KW-0028">Amino-acid biosynthesis</keyword>
<organism evidence="25 26">
    <name type="scientific">Polyangium mundeleinium</name>
    <dbReference type="NCBI Taxonomy" id="2995306"/>
    <lineage>
        <taxon>Bacteria</taxon>
        <taxon>Pseudomonadati</taxon>
        <taxon>Myxococcota</taxon>
        <taxon>Polyangia</taxon>
        <taxon>Polyangiales</taxon>
        <taxon>Polyangiaceae</taxon>
        <taxon>Polyangium</taxon>
    </lineage>
</organism>
<dbReference type="InterPro" id="IPR011005">
    <property type="entry name" value="Dihydropteroate_synth-like_sf"/>
</dbReference>
<evidence type="ECO:0000259" key="23">
    <source>
        <dbReference type="PROSITE" id="PS51332"/>
    </source>
</evidence>
<proteinExistence type="inferred from homology"/>
<keyword evidence="14 19" id="KW-0862">Zinc</keyword>
<evidence type="ECO:0000259" key="22">
    <source>
        <dbReference type="PROSITE" id="PS50972"/>
    </source>
</evidence>
<evidence type="ECO:0000313" key="25">
    <source>
        <dbReference type="EMBL" id="MDC0742123.1"/>
    </source>
</evidence>
<evidence type="ECO:0000256" key="5">
    <source>
        <dbReference type="ARBA" id="ARBA00010398"/>
    </source>
</evidence>
<dbReference type="PROSITE" id="PS51332">
    <property type="entry name" value="B12_BINDING"/>
    <property type="match status" value="1"/>
</dbReference>
<dbReference type="InterPro" id="IPR036724">
    <property type="entry name" value="Cobalamin-bd_sf"/>
</dbReference>
<keyword evidence="12" id="KW-0949">S-adenosyl-L-methionine</keyword>